<organism evidence="3 4">
    <name type="scientific">Microbacterium profundi</name>
    <dbReference type="NCBI Taxonomy" id="450380"/>
    <lineage>
        <taxon>Bacteria</taxon>
        <taxon>Bacillati</taxon>
        <taxon>Actinomycetota</taxon>
        <taxon>Actinomycetes</taxon>
        <taxon>Micrococcales</taxon>
        <taxon>Microbacteriaceae</taxon>
        <taxon>Microbacterium</taxon>
    </lineage>
</organism>
<sequence>MRRWNGEVLGWAILGLGAGLLFGAWLGGTFGTVALWACLIVPVALAFRRGVPQGLLRFQAVDVLYGVVLGGMLRVAQGWLEVAFGSGALPSYPSLDGALPAQWWLDGLGAVIVAPAIEEFFFRGLLLIVVFTLVRRLAGNDSTGIGLGGFVAVVASAALFVLTHQLTSPVTADAAVSLTLLGIICGLLVVFTGRIWPAVLVHVVFNGTGVLLMVTGTLLG</sequence>
<reference evidence="3 4" key="1">
    <citation type="submission" date="2024-06" db="EMBL/GenBank/DDBJ databases">
        <title>The Natural Products Discovery Center: Release of the First 8490 Sequenced Strains for Exploring Actinobacteria Biosynthetic Diversity.</title>
        <authorList>
            <person name="Kalkreuter E."/>
            <person name="Kautsar S.A."/>
            <person name="Yang D."/>
            <person name="Bader C.D."/>
            <person name="Teijaro C.N."/>
            <person name="Fluegel L."/>
            <person name="Davis C.M."/>
            <person name="Simpson J.R."/>
            <person name="Lauterbach L."/>
            <person name="Steele A.D."/>
            <person name="Gui C."/>
            <person name="Meng S."/>
            <person name="Li G."/>
            <person name="Viehrig K."/>
            <person name="Ye F."/>
            <person name="Su P."/>
            <person name="Kiefer A.F."/>
            <person name="Nichols A."/>
            <person name="Cepeda A.J."/>
            <person name="Yan W."/>
            <person name="Fan B."/>
            <person name="Jiang Y."/>
            <person name="Adhikari A."/>
            <person name="Zheng C.-J."/>
            <person name="Schuster L."/>
            <person name="Cowan T.M."/>
            <person name="Smanski M.J."/>
            <person name="Chevrette M.G."/>
            <person name="De Carvalho L.P.S."/>
            <person name="Shen B."/>
        </authorList>
    </citation>
    <scope>NUCLEOTIDE SEQUENCE [LARGE SCALE GENOMIC DNA]</scope>
    <source>
        <strain evidence="3 4">NPDC077434</strain>
    </source>
</reference>
<feature type="transmembrane region" description="Helical" evidence="1">
    <location>
        <begin position="63"/>
        <end position="88"/>
    </location>
</feature>
<evidence type="ECO:0000313" key="3">
    <source>
        <dbReference type="EMBL" id="MEW1976705.1"/>
    </source>
</evidence>
<keyword evidence="1" id="KW-0472">Membrane</keyword>
<keyword evidence="4" id="KW-1185">Reference proteome</keyword>
<feature type="transmembrane region" description="Helical" evidence="1">
    <location>
        <begin position="33"/>
        <end position="51"/>
    </location>
</feature>
<dbReference type="EC" id="3.4.-.-" evidence="3"/>
<feature type="transmembrane region" description="Helical" evidence="1">
    <location>
        <begin position="108"/>
        <end position="133"/>
    </location>
</feature>
<dbReference type="GO" id="GO:0016787">
    <property type="term" value="F:hydrolase activity"/>
    <property type="evidence" value="ECO:0007669"/>
    <property type="project" value="UniProtKB-KW"/>
</dbReference>
<proteinExistence type="predicted"/>
<dbReference type="InterPro" id="IPR003675">
    <property type="entry name" value="Rce1/LyrA-like_dom"/>
</dbReference>
<feature type="domain" description="CAAX prenyl protease 2/Lysostaphin resistance protein A-like" evidence="2">
    <location>
        <begin position="101"/>
        <end position="207"/>
    </location>
</feature>
<protein>
    <submittedName>
        <fullName evidence="3">CPBP family intramembrane glutamic endopeptidase</fullName>
        <ecNumber evidence="3">3.4.-.-</ecNumber>
    </submittedName>
</protein>
<dbReference type="Pfam" id="PF02517">
    <property type="entry name" value="Rce1-like"/>
    <property type="match status" value="1"/>
</dbReference>
<feature type="transmembrane region" description="Helical" evidence="1">
    <location>
        <begin position="145"/>
        <end position="162"/>
    </location>
</feature>
<dbReference type="EMBL" id="JBFBMH010000043">
    <property type="protein sequence ID" value="MEW1976705.1"/>
    <property type="molecule type" value="Genomic_DNA"/>
</dbReference>
<keyword evidence="1" id="KW-1133">Transmembrane helix</keyword>
<accession>A0ABV3LLC0</accession>
<dbReference type="RefSeq" id="WP_366233528.1">
    <property type="nucleotide sequence ID" value="NZ_JBFBMH010000043.1"/>
</dbReference>
<comment type="caution">
    <text evidence="3">The sequence shown here is derived from an EMBL/GenBank/DDBJ whole genome shotgun (WGS) entry which is preliminary data.</text>
</comment>
<keyword evidence="3" id="KW-0378">Hydrolase</keyword>
<evidence type="ECO:0000256" key="1">
    <source>
        <dbReference type="SAM" id="Phobius"/>
    </source>
</evidence>
<feature type="transmembrane region" description="Helical" evidence="1">
    <location>
        <begin position="174"/>
        <end position="192"/>
    </location>
</feature>
<feature type="transmembrane region" description="Helical" evidence="1">
    <location>
        <begin position="9"/>
        <end position="27"/>
    </location>
</feature>
<name>A0ABV3LLC0_9MICO</name>
<evidence type="ECO:0000259" key="2">
    <source>
        <dbReference type="Pfam" id="PF02517"/>
    </source>
</evidence>
<feature type="transmembrane region" description="Helical" evidence="1">
    <location>
        <begin position="199"/>
        <end position="219"/>
    </location>
</feature>
<evidence type="ECO:0000313" key="4">
    <source>
        <dbReference type="Proteomes" id="UP001553715"/>
    </source>
</evidence>
<gene>
    <name evidence="3" type="ORF">AB0301_16745</name>
</gene>
<dbReference type="Proteomes" id="UP001553715">
    <property type="component" value="Unassembled WGS sequence"/>
</dbReference>
<keyword evidence="1" id="KW-0812">Transmembrane</keyword>